<feature type="binding site" evidence="14">
    <location>
        <position position="211"/>
    </location>
    <ligand>
        <name>Ca(2+)</name>
        <dbReference type="ChEBI" id="CHEBI:29108"/>
        <label>3</label>
    </ligand>
</feature>
<dbReference type="GO" id="GO:0006508">
    <property type="term" value="P:proteolysis"/>
    <property type="evidence" value="ECO:0007669"/>
    <property type="project" value="UniProtKB-KW"/>
</dbReference>
<dbReference type="InterPro" id="IPR024079">
    <property type="entry name" value="MetalloPept_cat_dom_sf"/>
</dbReference>
<dbReference type="InterPro" id="IPR006026">
    <property type="entry name" value="Peptidase_Metallo"/>
</dbReference>
<feature type="repeat" description="Hemopexin" evidence="15">
    <location>
        <begin position="295"/>
        <end position="343"/>
    </location>
</feature>
<dbReference type="PROSITE" id="PS00024">
    <property type="entry name" value="HEMOPEXIN"/>
    <property type="match status" value="1"/>
</dbReference>
<dbReference type="Gene3D" id="2.110.10.10">
    <property type="entry name" value="Hemopexin-like domain"/>
    <property type="match status" value="1"/>
</dbReference>
<comment type="similarity">
    <text evidence="1">Belongs to the peptidase M10A family.</text>
</comment>
<evidence type="ECO:0000259" key="17">
    <source>
        <dbReference type="SMART" id="SM00235"/>
    </source>
</evidence>
<keyword evidence="11" id="KW-1015">Disulfide bond</keyword>
<feature type="binding site" evidence="14">
    <location>
        <position position="348"/>
    </location>
    <ligand>
        <name>Ca(2+)</name>
        <dbReference type="ChEBI" id="CHEBI:29108"/>
        <label>4</label>
    </ligand>
</feature>
<evidence type="ECO:0000256" key="1">
    <source>
        <dbReference type="ARBA" id="ARBA00010370"/>
    </source>
</evidence>
<dbReference type="GeneTree" id="ENSGT00940000156340"/>
<dbReference type="InterPro" id="IPR021190">
    <property type="entry name" value="Pept_M10A"/>
</dbReference>
<dbReference type="SMART" id="SM00235">
    <property type="entry name" value="ZnMc"/>
    <property type="match status" value="1"/>
</dbReference>
<dbReference type="GeneID" id="108279127"/>
<evidence type="ECO:0000256" key="11">
    <source>
        <dbReference type="ARBA" id="ARBA00023157"/>
    </source>
</evidence>
<dbReference type="Pfam" id="PF00045">
    <property type="entry name" value="Hemopexin"/>
    <property type="match status" value="4"/>
</dbReference>
<feature type="repeat" description="Hemopexin" evidence="15">
    <location>
        <begin position="344"/>
        <end position="386"/>
    </location>
</feature>
<keyword evidence="6" id="KW-0378">Hydrolase</keyword>
<feature type="binding site" evidence="14">
    <location>
        <position position="188"/>
    </location>
    <ligand>
        <name>Ca(2+)</name>
        <dbReference type="ChEBI" id="CHEBI:29108"/>
        <label>3</label>
    </ligand>
</feature>
<keyword evidence="8 14" id="KW-0106">Calcium</keyword>
<dbReference type="FunFam" id="2.110.10.10:FF:000005">
    <property type="entry name" value="Stromelysin-3 preproprotein"/>
    <property type="match status" value="1"/>
</dbReference>
<dbReference type="PANTHER" id="PTHR10201:SF20">
    <property type="entry name" value="STROMELYSIN-3"/>
    <property type="match status" value="1"/>
</dbReference>
<evidence type="ECO:0000313" key="19">
    <source>
        <dbReference type="Proteomes" id="UP000221080"/>
    </source>
</evidence>
<name>W5UIW8_ICTPU</name>
<feature type="chain" id="PRO_5044739787" evidence="16">
    <location>
        <begin position="18"/>
        <end position="491"/>
    </location>
</feature>
<keyword evidence="7 13" id="KW-0862">Zinc</keyword>
<keyword evidence="19" id="KW-1185">Reference proteome</keyword>
<dbReference type="GO" id="GO:0031012">
    <property type="term" value="C:extracellular matrix"/>
    <property type="evidence" value="ECO:0007669"/>
    <property type="project" value="InterPro"/>
</dbReference>
<dbReference type="InterPro" id="IPR001818">
    <property type="entry name" value="Pept_M10_metallopeptidase"/>
</dbReference>
<evidence type="ECO:0000256" key="15">
    <source>
        <dbReference type="PROSITE-ProRule" id="PRU01011"/>
    </source>
</evidence>
<evidence type="ECO:0000256" key="10">
    <source>
        <dbReference type="ARBA" id="ARBA00023145"/>
    </source>
</evidence>
<keyword evidence="10" id="KW-0865">Zymogen</keyword>
<dbReference type="EMBL" id="JT411825">
    <property type="protein sequence ID" value="AHH39622.1"/>
    <property type="molecule type" value="mRNA"/>
</dbReference>
<proteinExistence type="evidence at transcript level"/>
<feature type="binding site" evidence="14">
    <location>
        <position position="350"/>
    </location>
    <ligand>
        <name>Ca(2+)</name>
        <dbReference type="ChEBI" id="CHEBI:29108"/>
        <label>5</label>
    </ligand>
</feature>
<dbReference type="PROSITE" id="PS51642">
    <property type="entry name" value="HEMOPEXIN_2"/>
    <property type="match status" value="4"/>
</dbReference>
<gene>
    <name evidence="18" type="primary">mmp11</name>
    <name evidence="20" type="synonym">mmp11b</name>
</gene>
<dbReference type="PANTHER" id="PTHR10201">
    <property type="entry name" value="MATRIX METALLOPROTEINASE"/>
    <property type="match status" value="1"/>
</dbReference>
<dbReference type="InterPro" id="IPR018487">
    <property type="entry name" value="Hemopexin-like_repeat"/>
</dbReference>
<evidence type="ECO:0000256" key="4">
    <source>
        <dbReference type="ARBA" id="ARBA00022729"/>
    </source>
</evidence>
<evidence type="ECO:0000256" key="12">
    <source>
        <dbReference type="PIRSR" id="PIRSR001191-1"/>
    </source>
</evidence>
<reference evidence="18" key="1">
    <citation type="journal article" date="2012" name="BMC Genomics">
        <title>Efficient assembly and annotation of the transcriptome of catfish by RNA-Seq analysis of a doubled haploid homozygote.</title>
        <authorList>
            <person name="Liu S."/>
            <person name="Zhang Y."/>
            <person name="Zhou Z."/>
            <person name="Waldbieser G."/>
            <person name="Sun F."/>
            <person name="Lu J."/>
            <person name="Zhang J."/>
            <person name="Jiang Y."/>
            <person name="Zhang H."/>
            <person name="Wang X."/>
            <person name="Rajendran K.V."/>
            <person name="Khoo L."/>
            <person name="Kucuktas H."/>
            <person name="Peatman E."/>
            <person name="Liu Z."/>
        </authorList>
    </citation>
    <scope>NUCLEOTIDE SEQUENCE</scope>
    <source>
        <tissue evidence="18">Mixed</tissue>
    </source>
</reference>
<feature type="binding site" evidence="14">
    <location>
        <position position="189"/>
    </location>
    <ligand>
        <name>Ca(2+)</name>
        <dbReference type="ChEBI" id="CHEBI:29108"/>
        <label>3</label>
    </ligand>
</feature>
<dbReference type="SUPFAM" id="SSF55486">
    <property type="entry name" value="Metalloproteases ('zincins'), catalytic domain"/>
    <property type="match status" value="1"/>
</dbReference>
<accession>A0A2D0T112</accession>
<feature type="binding site" evidence="14">
    <location>
        <position position="196"/>
    </location>
    <ligand>
        <name>Zn(2+)</name>
        <dbReference type="ChEBI" id="CHEBI:29105"/>
        <label>1</label>
    </ligand>
</feature>
<feature type="binding site" evidence="14">
    <location>
        <position position="442"/>
    </location>
    <ligand>
        <name>Ca(2+)</name>
        <dbReference type="ChEBI" id="CHEBI:29108"/>
        <label>4</label>
    </ligand>
</feature>
<keyword evidence="5" id="KW-0677">Repeat</keyword>
<feature type="repeat" description="Hemopexin" evidence="15">
    <location>
        <begin position="388"/>
        <end position="437"/>
    </location>
</feature>
<organism evidence="18">
    <name type="scientific">Ictalurus punctatus</name>
    <name type="common">Channel catfish</name>
    <name type="synonym">Silurus punctatus</name>
    <dbReference type="NCBI Taxonomy" id="7998"/>
    <lineage>
        <taxon>Eukaryota</taxon>
        <taxon>Metazoa</taxon>
        <taxon>Chordata</taxon>
        <taxon>Craniata</taxon>
        <taxon>Vertebrata</taxon>
        <taxon>Euteleostomi</taxon>
        <taxon>Actinopterygii</taxon>
        <taxon>Neopterygii</taxon>
        <taxon>Teleostei</taxon>
        <taxon>Ostariophysi</taxon>
        <taxon>Siluriformes</taxon>
        <taxon>Ictaluridae</taxon>
        <taxon>Ictalurus</taxon>
    </lineage>
</organism>
<dbReference type="GO" id="GO:0030198">
    <property type="term" value="P:extracellular matrix organization"/>
    <property type="evidence" value="ECO:0007669"/>
    <property type="project" value="TreeGrafter"/>
</dbReference>
<dbReference type="AlphaFoldDB" id="W5UIW8"/>
<keyword evidence="3 13" id="KW-0479">Metal-binding</keyword>
<dbReference type="PRINTS" id="PR00138">
    <property type="entry name" value="MATRIXIN"/>
</dbReference>
<dbReference type="PIRSF" id="PIRSF001191">
    <property type="entry name" value="Peptidase_M10A_matrix"/>
    <property type="match status" value="1"/>
</dbReference>
<feature type="binding site" description="in inhibited form" evidence="14">
    <location>
        <position position="85"/>
    </location>
    <ligand>
        <name>Zn(2+)</name>
        <dbReference type="ChEBI" id="CHEBI:29105"/>
        <label>2</label>
        <note>catalytic</note>
    </ligand>
</feature>
<dbReference type="GO" id="GO:0008270">
    <property type="term" value="F:zinc ion binding"/>
    <property type="evidence" value="ECO:0007669"/>
    <property type="project" value="InterPro"/>
</dbReference>
<feature type="binding site" evidence="14">
    <location>
        <position position="394"/>
    </location>
    <ligand>
        <name>Ca(2+)</name>
        <dbReference type="ChEBI" id="CHEBI:29108"/>
        <label>5</label>
    </ligand>
</feature>
<dbReference type="GO" id="GO:0004222">
    <property type="term" value="F:metalloendopeptidase activity"/>
    <property type="evidence" value="ECO:0007669"/>
    <property type="project" value="InterPro"/>
</dbReference>
<dbReference type="InterPro" id="IPR036375">
    <property type="entry name" value="Hemopexin-like_dom_sf"/>
</dbReference>
<dbReference type="RefSeq" id="XP_017348607.2">
    <property type="nucleotide sequence ID" value="XM_017493118.3"/>
</dbReference>
<feature type="signal peptide" evidence="16">
    <location>
        <begin position="1"/>
        <end position="17"/>
    </location>
</feature>
<dbReference type="Gene3D" id="3.40.390.10">
    <property type="entry name" value="Collagenase (Catalytic Domain)"/>
    <property type="match status" value="1"/>
</dbReference>
<dbReference type="CDD" id="cd00094">
    <property type="entry name" value="HX"/>
    <property type="match status" value="1"/>
</dbReference>
<feature type="binding site" evidence="13">
    <location>
        <position position="232"/>
    </location>
    <ligand>
        <name>Zn(2+)</name>
        <dbReference type="ChEBI" id="CHEBI:29105"/>
        <label>2</label>
        <note>catalytic</note>
    </ligand>
</feature>
<sequence length="491" mass="56884">MMTTLLLLLSCALCVHSFPLGDGRNSRRYKDPTAWPEKIHHNTLKKRGRVPHAQNTLKEDLESKRWQHHSAVSKNGSDILNRPRCGVPDYPSKQESFYNVLQSGGRHGGRYRGKRYAPMKGWNKTSFTYKILRTPWQMNLEKVREVFSDAVQVWSHVTPLTFTEVQGGHADITIDFVRYEHGDKLPFDGPGGILAHAFFPRTHRQGEVHFDYDEHWTLGNGMGTDMLQVAVHEIGHTLGLQHSTDPGSVMSAIYSFSYPPQLSKDDEMRIQSLYGIRPVQQREPELDTNDIMLVPNSCDTDFDAVSMIRGELFFFKSGYVWRIRDGKLQDGYPALASRHWRGIPYNIDAAYEDTSGNIWFFKGQNYWVYDAEKQISGPDSVQKLGLPVSNIQAALMWGEDKTQKVYFFKGENYWRFNPQDNWVDMSYARTMVDWRGIPNDIDAAFQDRYGFAHFLKGRQYWKFDPVEVKALEGYPRYISMDFFNCPTYKYQ</sequence>
<evidence type="ECO:0000256" key="8">
    <source>
        <dbReference type="ARBA" id="ARBA00022837"/>
    </source>
</evidence>
<accession>W5UIW8</accession>
<feature type="binding site" evidence="14">
    <location>
        <position position="181"/>
    </location>
    <ligand>
        <name>Zn(2+)</name>
        <dbReference type="ChEBI" id="CHEBI:29105"/>
        <label>1</label>
    </ligand>
</feature>
<dbReference type="CDD" id="cd04278">
    <property type="entry name" value="ZnMc_MMP"/>
    <property type="match status" value="1"/>
</dbReference>
<dbReference type="MEROPS" id="M10.007"/>
<evidence type="ECO:0000256" key="13">
    <source>
        <dbReference type="PIRSR" id="PIRSR001191-2"/>
    </source>
</evidence>
<feature type="binding site" evidence="14">
    <location>
        <position position="250"/>
    </location>
    <ligand>
        <name>Zn(2+)</name>
        <dbReference type="ChEBI" id="CHEBI:29105"/>
        <label>2</label>
        <note>catalytic</note>
    </ligand>
</feature>
<feature type="binding site" evidence="14">
    <location>
        <position position="303"/>
    </location>
    <ligand>
        <name>Ca(2+)</name>
        <dbReference type="ChEBI" id="CHEBI:29108"/>
        <label>4</label>
    </ligand>
</feature>
<feature type="active site" evidence="12">
    <location>
        <position position="233"/>
    </location>
</feature>
<dbReference type="STRING" id="7998.ENSIPUP00000020409"/>
<feature type="binding site" evidence="14">
    <location>
        <position position="214"/>
    </location>
    <ligand>
        <name>Ca(2+)</name>
        <dbReference type="ChEBI" id="CHEBI:29108"/>
        <label>3</label>
    </ligand>
</feature>
<evidence type="ECO:0000256" key="9">
    <source>
        <dbReference type="ARBA" id="ARBA00023049"/>
    </source>
</evidence>
<reference evidence="20" key="3">
    <citation type="submission" date="2023-07" db="UniProtKB">
        <authorList>
            <consortium name="RefSeq"/>
        </authorList>
    </citation>
    <scope>IDENTIFICATION</scope>
    <source>
        <tissue evidence="20">Blood</tissue>
    </source>
</reference>
<reference evidence="19" key="2">
    <citation type="journal article" date="2016" name="Nat. Commun.">
        <title>The channel catfish genome sequence provides insights into the evolution of scale formation in teleosts.</title>
        <authorList>
            <person name="Liu Z."/>
            <person name="Liu S."/>
            <person name="Yao J."/>
            <person name="Bao L."/>
            <person name="Zhang J."/>
            <person name="Li Y."/>
            <person name="Jiang C."/>
            <person name="Sun L."/>
            <person name="Wang R."/>
            <person name="Zhang Y."/>
            <person name="Zhou T."/>
            <person name="Zeng Q."/>
            <person name="Fu Q."/>
            <person name="Gao S."/>
            <person name="Li N."/>
            <person name="Koren S."/>
            <person name="Jiang Y."/>
            <person name="Zimin A."/>
            <person name="Xu P."/>
            <person name="Phillippy A.M."/>
            <person name="Geng X."/>
            <person name="Song L."/>
            <person name="Sun F."/>
            <person name="Li C."/>
            <person name="Wang X."/>
            <person name="Chen A."/>
            <person name="Jin Y."/>
            <person name="Yuan Z."/>
            <person name="Yang Y."/>
            <person name="Tan S."/>
            <person name="Peatman E."/>
            <person name="Lu J."/>
            <person name="Qin Z."/>
            <person name="Dunham R."/>
            <person name="Li Z."/>
            <person name="Sonstegard T."/>
            <person name="Feng J."/>
            <person name="Danzmann R.G."/>
            <person name="Schroeder S."/>
            <person name="Scheffler B."/>
            <person name="Duke M.V."/>
            <person name="Ballard L."/>
            <person name="Kucuktas H."/>
            <person name="Kaltenboeck L."/>
            <person name="Liu H."/>
            <person name="Armbruster J."/>
            <person name="Xie Y."/>
            <person name="Kirby M.L."/>
            <person name="Tian Y."/>
            <person name="Flanagan M.E."/>
            <person name="Mu W."/>
            <person name="Waldbieser G.C."/>
        </authorList>
    </citation>
    <scope>NUCLEOTIDE SEQUENCE [LARGE SCALE GENOMIC DNA]</scope>
    <source>
        <strain evidence="19">SDA103</strain>
    </source>
</reference>
<dbReference type="OrthoDB" id="65569at2759"/>
<feature type="domain" description="Peptidase metallopeptidase" evidence="17">
    <location>
        <begin position="118"/>
        <end position="276"/>
    </location>
</feature>
<evidence type="ECO:0000256" key="2">
    <source>
        <dbReference type="ARBA" id="ARBA00022670"/>
    </source>
</evidence>
<feature type="binding site" evidence="14">
    <location>
        <position position="183"/>
    </location>
    <ligand>
        <name>Zn(2+)</name>
        <dbReference type="ChEBI" id="CHEBI:29105"/>
        <label>1</label>
    </ligand>
</feature>
<evidence type="ECO:0000256" key="5">
    <source>
        <dbReference type="ARBA" id="ARBA00022737"/>
    </source>
</evidence>
<dbReference type="GO" id="GO:0005615">
    <property type="term" value="C:extracellular space"/>
    <property type="evidence" value="ECO:0007669"/>
    <property type="project" value="TreeGrafter"/>
</dbReference>
<evidence type="ECO:0000256" key="7">
    <source>
        <dbReference type="ARBA" id="ARBA00022833"/>
    </source>
</evidence>
<feature type="binding site" evidence="13">
    <location>
        <position position="242"/>
    </location>
    <ligand>
        <name>Zn(2+)</name>
        <dbReference type="ChEBI" id="CHEBI:29105"/>
        <label>2</label>
        <note>catalytic</note>
    </ligand>
</feature>
<dbReference type="SMART" id="SM00120">
    <property type="entry name" value="HX"/>
    <property type="match status" value="4"/>
</dbReference>
<evidence type="ECO:0000256" key="3">
    <source>
        <dbReference type="ARBA" id="ARBA00022723"/>
    </source>
</evidence>
<dbReference type="GO" id="GO:0030574">
    <property type="term" value="P:collagen catabolic process"/>
    <property type="evidence" value="ECO:0007669"/>
    <property type="project" value="TreeGrafter"/>
</dbReference>
<evidence type="ECO:0000313" key="20">
    <source>
        <dbReference type="RefSeq" id="XP_017348607.2"/>
    </source>
</evidence>
<keyword evidence="9" id="KW-0482">Metalloprotease</keyword>
<dbReference type="InterPro" id="IPR018486">
    <property type="entry name" value="Hemopexin_CS"/>
</dbReference>
<keyword evidence="2" id="KW-0645">Protease</keyword>
<dbReference type="InterPro" id="IPR033739">
    <property type="entry name" value="M10A_MMP"/>
</dbReference>
<dbReference type="CTD" id="565793"/>
<dbReference type="KEGG" id="ipu:108279127"/>
<evidence type="ECO:0000256" key="6">
    <source>
        <dbReference type="ARBA" id="ARBA00022801"/>
    </source>
</evidence>
<feature type="binding site" evidence="13">
    <location>
        <position position="236"/>
    </location>
    <ligand>
        <name>Zn(2+)</name>
        <dbReference type="ChEBI" id="CHEBI:29105"/>
        <label>2</label>
        <note>catalytic</note>
    </ligand>
</feature>
<comment type="cofactor">
    <cofactor evidence="14">
        <name>Zn(2+)</name>
        <dbReference type="ChEBI" id="CHEBI:29105"/>
    </cofactor>
    <text evidence="14">Binds 2 Zn(2+) ions per subunit.</text>
</comment>
<evidence type="ECO:0000313" key="18">
    <source>
        <dbReference type="EMBL" id="AHH39622.1"/>
    </source>
</evidence>
<evidence type="ECO:0000256" key="16">
    <source>
        <dbReference type="SAM" id="SignalP"/>
    </source>
</evidence>
<feature type="repeat" description="Hemopexin" evidence="15">
    <location>
        <begin position="438"/>
        <end position="485"/>
    </location>
</feature>
<feature type="binding site" evidence="14">
    <location>
        <position position="171"/>
    </location>
    <ligand>
        <name>Ca(2+)</name>
        <dbReference type="ChEBI" id="CHEBI:29108"/>
        <label>2</label>
    </ligand>
</feature>
<feature type="binding site" evidence="14">
    <location>
        <position position="214"/>
    </location>
    <ligand>
        <name>Ca(2+)</name>
        <dbReference type="ChEBI" id="CHEBI:29108"/>
        <label>1</label>
    </ligand>
</feature>
<dbReference type="SUPFAM" id="SSF50923">
    <property type="entry name" value="Hemopexin-like domain"/>
    <property type="match status" value="1"/>
</dbReference>
<keyword evidence="4 16" id="KW-0732">Signal</keyword>
<evidence type="ECO:0000256" key="14">
    <source>
        <dbReference type="PIRSR" id="PIRSR621190-2"/>
    </source>
</evidence>
<dbReference type="InterPro" id="IPR000585">
    <property type="entry name" value="Hemopexin-like_dom"/>
</dbReference>
<dbReference type="Pfam" id="PF00413">
    <property type="entry name" value="Peptidase_M10"/>
    <property type="match status" value="1"/>
</dbReference>
<protein>
    <submittedName>
        <fullName evidence="18 20">Stromelysin-3</fullName>
    </submittedName>
</protein>
<feature type="binding site" evidence="14">
    <location>
        <position position="209"/>
    </location>
    <ligand>
        <name>Zn(2+)</name>
        <dbReference type="ChEBI" id="CHEBI:29105"/>
        <label>1</label>
    </ligand>
</feature>
<comment type="cofactor">
    <cofactor evidence="14">
        <name>Ca(2+)</name>
        <dbReference type="ChEBI" id="CHEBI:29108"/>
    </cofactor>
    <text evidence="14">Can bind about 5 Ca(2+) ions per subunit.</text>
</comment>
<dbReference type="Proteomes" id="UP000221080">
    <property type="component" value="Chromosome 18"/>
</dbReference>